<protein>
    <submittedName>
        <fullName evidence="10">Aspartate-alanine antiporter</fullName>
    </submittedName>
</protein>
<dbReference type="InterPro" id="IPR006512">
    <property type="entry name" value="YidE_YbjL"/>
</dbReference>
<dbReference type="NCBIfam" id="TIGR01625">
    <property type="entry name" value="YidE_YbjL_dupl"/>
    <property type="match status" value="1"/>
</dbReference>
<feature type="transmembrane region" description="Helical" evidence="8">
    <location>
        <begin position="382"/>
        <end position="400"/>
    </location>
</feature>
<evidence type="ECO:0000256" key="4">
    <source>
        <dbReference type="ARBA" id="ARBA00022475"/>
    </source>
</evidence>
<evidence type="ECO:0000256" key="3">
    <source>
        <dbReference type="ARBA" id="ARBA00022448"/>
    </source>
</evidence>
<feature type="transmembrane region" description="Helical" evidence="8">
    <location>
        <begin position="531"/>
        <end position="559"/>
    </location>
</feature>
<dbReference type="NCBIfam" id="TIGR03802">
    <property type="entry name" value="Asp_Ala_antiprt"/>
    <property type="match status" value="1"/>
</dbReference>
<organism evidence="10 11">
    <name type="scientific">Undibacterium jejuense</name>
    <dbReference type="NCBI Taxonomy" id="1344949"/>
    <lineage>
        <taxon>Bacteria</taxon>
        <taxon>Pseudomonadati</taxon>
        <taxon>Pseudomonadota</taxon>
        <taxon>Betaproteobacteria</taxon>
        <taxon>Burkholderiales</taxon>
        <taxon>Oxalobacteraceae</taxon>
        <taxon>Undibacterium</taxon>
    </lineage>
</organism>
<feature type="transmembrane region" description="Helical" evidence="8">
    <location>
        <begin position="92"/>
        <end position="114"/>
    </location>
</feature>
<evidence type="ECO:0000256" key="8">
    <source>
        <dbReference type="SAM" id="Phobius"/>
    </source>
</evidence>
<dbReference type="GO" id="GO:0006813">
    <property type="term" value="P:potassium ion transport"/>
    <property type="evidence" value="ECO:0007669"/>
    <property type="project" value="InterPro"/>
</dbReference>
<dbReference type="RefSeq" id="WP_186913955.1">
    <property type="nucleotide sequence ID" value="NZ_JACOFV010000020.1"/>
</dbReference>
<comment type="caution">
    <text evidence="10">The sequence shown here is derived from an EMBL/GenBank/DDBJ whole genome shotgun (WGS) entry which is preliminary data.</text>
</comment>
<keyword evidence="7 8" id="KW-0472">Membrane</keyword>
<evidence type="ECO:0000256" key="6">
    <source>
        <dbReference type="ARBA" id="ARBA00022989"/>
    </source>
</evidence>
<keyword evidence="11" id="KW-1185">Reference proteome</keyword>
<comment type="subcellular location">
    <subcellularLocation>
        <location evidence="1">Cell membrane</location>
        <topology evidence="1">Multi-pass membrane protein</topology>
    </subcellularLocation>
</comment>
<feature type="transmembrane region" description="Helical" evidence="8">
    <location>
        <begin position="63"/>
        <end position="85"/>
    </location>
</feature>
<dbReference type="Proteomes" id="UP000634011">
    <property type="component" value="Unassembled WGS sequence"/>
</dbReference>
<reference evidence="10" key="1">
    <citation type="submission" date="2020-08" db="EMBL/GenBank/DDBJ databases">
        <title>Novel species isolated from subtropical streams in China.</title>
        <authorList>
            <person name="Lu H."/>
        </authorList>
    </citation>
    <scope>NUCLEOTIDE SEQUENCE</scope>
    <source>
        <strain evidence="10">KACC 12607</strain>
    </source>
</reference>
<dbReference type="PANTHER" id="PTHR30445:SF9">
    <property type="match status" value="1"/>
</dbReference>
<dbReference type="InterPro" id="IPR050144">
    <property type="entry name" value="AAE_transporter"/>
</dbReference>
<feature type="transmembrane region" description="Helical" evidence="8">
    <location>
        <begin position="406"/>
        <end position="425"/>
    </location>
</feature>
<comment type="similarity">
    <text evidence="2">Belongs to the AAE transporter (TC 2.A.81) family.</text>
</comment>
<feature type="domain" description="RCK C-terminal" evidence="9">
    <location>
        <begin position="286"/>
        <end position="370"/>
    </location>
</feature>
<dbReference type="AlphaFoldDB" id="A0A923HJ48"/>
<feature type="transmembrane region" description="Helical" evidence="8">
    <location>
        <begin position="165"/>
        <end position="186"/>
    </location>
</feature>
<evidence type="ECO:0000256" key="2">
    <source>
        <dbReference type="ARBA" id="ARBA00009854"/>
    </source>
</evidence>
<dbReference type="PANTHER" id="PTHR30445">
    <property type="entry name" value="K(+)_H(+) ANTIPORTER SUBUNIT KHTT"/>
    <property type="match status" value="1"/>
</dbReference>
<feature type="transmembrane region" description="Helical" evidence="8">
    <location>
        <begin position="35"/>
        <end position="57"/>
    </location>
</feature>
<evidence type="ECO:0000256" key="5">
    <source>
        <dbReference type="ARBA" id="ARBA00022692"/>
    </source>
</evidence>
<dbReference type="PROSITE" id="PS51202">
    <property type="entry name" value="RCK_C"/>
    <property type="match status" value="1"/>
</dbReference>
<gene>
    <name evidence="10" type="primary">aspT</name>
    <name evidence="10" type="ORF">H8K32_18030</name>
</gene>
<keyword evidence="6 8" id="KW-1133">Transmembrane helix</keyword>
<dbReference type="GO" id="GO:0005886">
    <property type="term" value="C:plasma membrane"/>
    <property type="evidence" value="ECO:0007669"/>
    <property type="project" value="UniProtKB-SubCell"/>
</dbReference>
<proteinExistence type="inferred from homology"/>
<evidence type="ECO:0000256" key="1">
    <source>
        <dbReference type="ARBA" id="ARBA00004651"/>
    </source>
</evidence>
<feature type="transmembrane region" description="Helical" evidence="8">
    <location>
        <begin position="476"/>
        <end position="497"/>
    </location>
</feature>
<keyword evidence="5 8" id="KW-0812">Transmembrane</keyword>
<feature type="transmembrane region" description="Helical" evidence="8">
    <location>
        <begin position="6"/>
        <end position="28"/>
    </location>
</feature>
<dbReference type="Pfam" id="PF02080">
    <property type="entry name" value="TrkA_C"/>
    <property type="match status" value="1"/>
</dbReference>
<evidence type="ECO:0000259" key="9">
    <source>
        <dbReference type="PROSITE" id="PS51202"/>
    </source>
</evidence>
<evidence type="ECO:0000256" key="7">
    <source>
        <dbReference type="ARBA" id="ARBA00023136"/>
    </source>
</evidence>
<evidence type="ECO:0000313" key="11">
    <source>
        <dbReference type="Proteomes" id="UP000634011"/>
    </source>
</evidence>
<dbReference type="SUPFAM" id="SSF116726">
    <property type="entry name" value="TrkA C-terminal domain-like"/>
    <property type="match status" value="1"/>
</dbReference>
<dbReference type="Gene3D" id="3.30.70.1450">
    <property type="entry name" value="Regulator of K+ conductance, C-terminal domain"/>
    <property type="match status" value="1"/>
</dbReference>
<feature type="transmembrane region" description="Helical" evidence="8">
    <location>
        <begin position="504"/>
        <end position="525"/>
    </location>
</feature>
<accession>A0A923HJ48</accession>
<dbReference type="InterPro" id="IPR022457">
    <property type="entry name" value="Asp_Ala_antiprt"/>
</dbReference>
<feature type="transmembrane region" description="Helical" evidence="8">
    <location>
        <begin position="446"/>
        <end position="464"/>
    </location>
</feature>
<dbReference type="Pfam" id="PF06826">
    <property type="entry name" value="Asp-Al_Ex"/>
    <property type="match status" value="2"/>
</dbReference>
<dbReference type="EMBL" id="JACOFV010000020">
    <property type="protein sequence ID" value="MBC3864010.1"/>
    <property type="molecule type" value="Genomic_DNA"/>
</dbReference>
<evidence type="ECO:0000313" key="10">
    <source>
        <dbReference type="EMBL" id="MBC3864010.1"/>
    </source>
</evidence>
<keyword evidence="3" id="KW-0813">Transport</keyword>
<dbReference type="GO" id="GO:0008324">
    <property type="term" value="F:monoatomic cation transmembrane transporter activity"/>
    <property type="evidence" value="ECO:0007669"/>
    <property type="project" value="InterPro"/>
</dbReference>
<keyword evidence="4" id="KW-1003">Cell membrane</keyword>
<sequence length="563" mass="59632">MPISFVHVLQLVPEITLFLALAIGYALGQIKFGSIQLGGVCGTLIVALLMGQAQVAIDPGIKNIFFVLFIFALGYAGGPQFFANLNAEGLRLALLCLIEVIVVVSLVLLATYWFKFDQGTAAGMLAGAATESAVVGTATDAISKLDLPVAQIRQLQANVVTAYSITYIFGLVTIVIVTSQIFPLLLRINLRQEAEKLWQEMGGKDVSAEAESAVPDVVGRSYKIQVDGQRLSVLQQQLGTQTTIIKVRRNGIYQEITPELTLLRSDEILVLGLRQVLANKAPLLGEEFADPDSFHLILYRTEVILKNSDLDKTTLANLELPTGMQIIGVQRGEHRLPPLPDLHLQLRDVLQVCISNTLSSADSTVAIAKLGQRIRRTDKSNISFAALGIVSGIAIGMLSIKLGTIPLSLGTGGGALLSGLLFGWYQDKHMEVAGIPESALALLKDLGLAGFIACVGLSSGPQAITLVKQYGVSLPLIGVVVALVPACASLFVGHFLLKLKAPILLGAIAGQQCSTPAISAIQTVAGNSTPLLGYTITYAVSNIVLPLLGPLIVALAGMLQHAA</sequence>
<dbReference type="InterPro" id="IPR006037">
    <property type="entry name" value="RCK_C"/>
</dbReference>
<name>A0A923HJ48_9BURK</name>
<dbReference type="InterPro" id="IPR036721">
    <property type="entry name" value="RCK_C_sf"/>
</dbReference>